<feature type="compositionally biased region" description="Pro residues" evidence="1">
    <location>
        <begin position="38"/>
        <end position="55"/>
    </location>
</feature>
<dbReference type="PANTHER" id="PTHR33995">
    <property type="entry name" value="PROTEIN CBG18546"/>
    <property type="match status" value="1"/>
</dbReference>
<dbReference type="SUPFAM" id="SSF57501">
    <property type="entry name" value="Cystine-knot cytokines"/>
    <property type="match status" value="1"/>
</dbReference>
<feature type="compositionally biased region" description="Low complexity" evidence="1">
    <location>
        <begin position="56"/>
        <end position="71"/>
    </location>
</feature>
<dbReference type="PANTHER" id="PTHR33995:SF8">
    <property type="entry name" value="PRION-LIKE-(Q_N-RICH)-DOMAIN-BEARING PROTEIN"/>
    <property type="match status" value="1"/>
</dbReference>
<evidence type="ECO:0000313" key="3">
    <source>
        <dbReference type="Proteomes" id="UP000006672"/>
    </source>
</evidence>
<feature type="region of interest" description="Disordered" evidence="1">
    <location>
        <begin position="127"/>
        <end position="155"/>
    </location>
</feature>
<protein>
    <submittedName>
        <fullName evidence="2 4">Uncharacterized protein</fullName>
    </submittedName>
</protein>
<feature type="compositionally biased region" description="Pro residues" evidence="1">
    <location>
        <begin position="72"/>
        <end position="81"/>
    </location>
</feature>
<reference evidence="2" key="2">
    <citation type="submission" date="2019-04" db="EMBL/GenBank/DDBJ databases">
        <authorList>
            <person name="Howe K."/>
            <person name="Paulini M."/>
            <person name="Williams G."/>
        </authorList>
    </citation>
    <scope>NUCLEOTIDE SEQUENCE [LARGE SCALE GENOMIC DNA]</scope>
    <source>
        <strain evidence="2">FR3</strain>
    </source>
</reference>
<evidence type="ECO:0000313" key="2">
    <source>
        <dbReference type="EMBL" id="VIO90007.1"/>
    </source>
</evidence>
<dbReference type="EMBL" id="CAAKNF010000196">
    <property type="protein sequence ID" value="VIO90007.1"/>
    <property type="molecule type" value="Genomic_DNA"/>
</dbReference>
<accession>A0A4E9F1U6</accession>
<dbReference type="CTD" id="66060281"/>
<dbReference type="GeneID" id="66060281"/>
<name>A0A4E9F1U6_BRUMA</name>
<dbReference type="OrthoDB" id="5867008at2759"/>
<dbReference type="AlphaFoldDB" id="A0A4E9F1U6"/>
<proteinExistence type="predicted"/>
<dbReference type="RefSeq" id="XP_042931977.1">
    <property type="nucleotide sequence ID" value="XM_043076043.1"/>
</dbReference>
<dbReference type="WBParaSite" id="Bm8482.1">
    <property type="protein sequence ID" value="Bm8482.1"/>
    <property type="gene ID" value="WBGene00228743"/>
</dbReference>
<reference evidence="4" key="3">
    <citation type="submission" date="2022-04" db="UniProtKB">
        <authorList>
            <consortium name="WormBaseParasite"/>
        </authorList>
    </citation>
    <scope>IDENTIFICATION</scope>
</reference>
<dbReference type="Proteomes" id="UP000006672">
    <property type="component" value="Unassembled WGS sequence"/>
</dbReference>
<evidence type="ECO:0000313" key="4">
    <source>
        <dbReference type="WBParaSite" id="Bm8482.1"/>
    </source>
</evidence>
<dbReference type="KEGG" id="bmy:BM_BM8482"/>
<feature type="region of interest" description="Disordered" evidence="1">
    <location>
        <begin position="34"/>
        <end position="84"/>
    </location>
</feature>
<sequence length="269" mass="29959">MKALIERGLQYAGGILRRQQITYPARNRFWLSTQSPSPLLPPRPLPLPPPPPPPHTTTTTTATATTTTTNIHPPPPPPPHIQPQQFQFPFFQSQHLSQYPMQQSWFPSIFNTVHSNGKGAGTAIYQSNGEISKNSGGSGTGGSSQHSKKKVKRKAEPPVLGIRYTISCVRHGEIDDDNMLTLCGTCWTWRKLPPDYFPPLINELVCSKENQGHCLSGWGKCQQKYRNFDVLRNVNGNWQPTTISTATCCDCRIRAGTEIHPLVIGKRQN</sequence>
<evidence type="ECO:0000256" key="1">
    <source>
        <dbReference type="SAM" id="MobiDB-lite"/>
    </source>
</evidence>
<gene>
    <name evidence="2" type="primary">Bma-pqn-37</name>
    <name evidence="2" type="ORF">BM_BM8482</name>
</gene>
<keyword evidence="3" id="KW-1185">Reference proteome</keyword>
<organism evidence="2">
    <name type="scientific">Brugia malayi</name>
    <name type="common">Filarial nematode worm</name>
    <dbReference type="NCBI Taxonomy" id="6279"/>
    <lineage>
        <taxon>Eukaryota</taxon>
        <taxon>Metazoa</taxon>
        <taxon>Ecdysozoa</taxon>
        <taxon>Nematoda</taxon>
        <taxon>Chromadorea</taxon>
        <taxon>Rhabditida</taxon>
        <taxon>Spirurina</taxon>
        <taxon>Spiruromorpha</taxon>
        <taxon>Filarioidea</taxon>
        <taxon>Onchocercidae</taxon>
        <taxon>Brugia</taxon>
    </lineage>
</organism>
<dbReference type="InterPro" id="IPR029034">
    <property type="entry name" value="Cystine-knot_cytokine"/>
</dbReference>
<accession>A0A8L7YPD6</accession>
<reference evidence="3" key="1">
    <citation type="journal article" date="2007" name="Science">
        <title>Draft genome of the filarial nematode parasite Brugia malayi.</title>
        <authorList>
            <person name="Ghedin E."/>
            <person name="Wang S."/>
            <person name="Spiro D."/>
            <person name="Caler E."/>
            <person name="Zhao Q."/>
            <person name="Crabtree J."/>
            <person name="Allen J.E."/>
            <person name="Delcher A.L."/>
            <person name="Guiliano D.B."/>
            <person name="Miranda-Saavedra D."/>
            <person name="Angiuoli S.V."/>
            <person name="Creasy T."/>
            <person name="Amedeo P."/>
            <person name="Haas B."/>
            <person name="El-Sayed N.M."/>
            <person name="Wortman J.R."/>
            <person name="Feldblyum T."/>
            <person name="Tallon L."/>
            <person name="Schatz M."/>
            <person name="Shumway M."/>
            <person name="Koo H."/>
            <person name="Salzberg S.L."/>
            <person name="Schobel S."/>
            <person name="Pertea M."/>
            <person name="Pop M."/>
            <person name="White O."/>
            <person name="Barton G.J."/>
            <person name="Carlow C.K."/>
            <person name="Crawford M.J."/>
            <person name="Daub J."/>
            <person name="Dimmic M.W."/>
            <person name="Estes C.F."/>
            <person name="Foster J.M."/>
            <person name="Ganatra M."/>
            <person name="Gregory W.F."/>
            <person name="Johnson N.M."/>
            <person name="Jin J."/>
            <person name="Komuniecki R."/>
            <person name="Korf I."/>
            <person name="Kumar S."/>
            <person name="Laney S."/>
            <person name="Li B.W."/>
            <person name="Li W."/>
            <person name="Lindblom T.H."/>
            <person name="Lustigman S."/>
            <person name="Ma D."/>
            <person name="Maina C.V."/>
            <person name="Martin D.M."/>
            <person name="McCarter J.P."/>
            <person name="McReynolds L."/>
            <person name="Mitreva M."/>
            <person name="Nutman T.B."/>
            <person name="Parkinson J."/>
            <person name="Peregrin-Alvarez J.M."/>
            <person name="Poole C."/>
            <person name="Ren Q."/>
            <person name="Saunders L."/>
            <person name="Sluder A.E."/>
            <person name="Smith K."/>
            <person name="Stanke M."/>
            <person name="Unnasch T.R."/>
            <person name="Ware J."/>
            <person name="Wei A.D."/>
            <person name="Weil G."/>
            <person name="Williams D.J."/>
            <person name="Zhang Y."/>
            <person name="Williams S.A."/>
            <person name="Fraser-Liggett C."/>
            <person name="Slatko B."/>
            <person name="Blaxter M.L."/>
            <person name="Scott A.L."/>
        </authorList>
    </citation>
    <scope>NUCLEOTIDE SEQUENCE</scope>
    <source>
        <strain evidence="3">FR3</strain>
    </source>
</reference>